<proteinExistence type="predicted"/>
<evidence type="ECO:0000313" key="2">
    <source>
        <dbReference type="EMBL" id="KAK8964063.1"/>
    </source>
</evidence>
<evidence type="ECO:0000256" key="1">
    <source>
        <dbReference type="SAM" id="Phobius"/>
    </source>
</evidence>
<gene>
    <name evidence="2" type="ORF">KSP40_PGU010158</name>
</gene>
<keyword evidence="1" id="KW-1133">Transmembrane helix</keyword>
<keyword evidence="1" id="KW-0812">Transmembrane</keyword>
<accession>A0ABR2MIS4</accession>
<feature type="transmembrane region" description="Helical" evidence="1">
    <location>
        <begin position="12"/>
        <end position="31"/>
    </location>
</feature>
<name>A0ABR2MIS4_9ASPA</name>
<organism evidence="2 3">
    <name type="scientific">Platanthera guangdongensis</name>
    <dbReference type="NCBI Taxonomy" id="2320717"/>
    <lineage>
        <taxon>Eukaryota</taxon>
        <taxon>Viridiplantae</taxon>
        <taxon>Streptophyta</taxon>
        <taxon>Embryophyta</taxon>
        <taxon>Tracheophyta</taxon>
        <taxon>Spermatophyta</taxon>
        <taxon>Magnoliopsida</taxon>
        <taxon>Liliopsida</taxon>
        <taxon>Asparagales</taxon>
        <taxon>Orchidaceae</taxon>
        <taxon>Orchidoideae</taxon>
        <taxon>Orchideae</taxon>
        <taxon>Orchidinae</taxon>
        <taxon>Platanthera</taxon>
    </lineage>
</organism>
<keyword evidence="3" id="KW-1185">Reference proteome</keyword>
<reference evidence="2 3" key="1">
    <citation type="journal article" date="2022" name="Nat. Plants">
        <title>Genomes of leafy and leafless Platanthera orchids illuminate the evolution of mycoheterotrophy.</title>
        <authorList>
            <person name="Li M.H."/>
            <person name="Liu K.W."/>
            <person name="Li Z."/>
            <person name="Lu H.C."/>
            <person name="Ye Q.L."/>
            <person name="Zhang D."/>
            <person name="Wang J.Y."/>
            <person name="Li Y.F."/>
            <person name="Zhong Z.M."/>
            <person name="Liu X."/>
            <person name="Yu X."/>
            <person name="Liu D.K."/>
            <person name="Tu X.D."/>
            <person name="Liu B."/>
            <person name="Hao Y."/>
            <person name="Liao X.Y."/>
            <person name="Jiang Y.T."/>
            <person name="Sun W.H."/>
            <person name="Chen J."/>
            <person name="Chen Y.Q."/>
            <person name="Ai Y."/>
            <person name="Zhai J.W."/>
            <person name="Wu S.S."/>
            <person name="Zhou Z."/>
            <person name="Hsiao Y.Y."/>
            <person name="Wu W.L."/>
            <person name="Chen Y.Y."/>
            <person name="Lin Y.F."/>
            <person name="Hsu J.L."/>
            <person name="Li C.Y."/>
            <person name="Wang Z.W."/>
            <person name="Zhao X."/>
            <person name="Zhong W.Y."/>
            <person name="Ma X.K."/>
            <person name="Ma L."/>
            <person name="Huang J."/>
            <person name="Chen G.Z."/>
            <person name="Huang M.Z."/>
            <person name="Huang L."/>
            <person name="Peng D.H."/>
            <person name="Luo Y.B."/>
            <person name="Zou S.Q."/>
            <person name="Chen S.P."/>
            <person name="Lan S."/>
            <person name="Tsai W.C."/>
            <person name="Van de Peer Y."/>
            <person name="Liu Z.J."/>
        </authorList>
    </citation>
    <scope>NUCLEOTIDE SEQUENCE [LARGE SCALE GENOMIC DNA]</scope>
    <source>
        <strain evidence="2">Lor288</strain>
    </source>
</reference>
<evidence type="ECO:0000313" key="3">
    <source>
        <dbReference type="Proteomes" id="UP001412067"/>
    </source>
</evidence>
<dbReference type="EMBL" id="JBBWWR010000007">
    <property type="protein sequence ID" value="KAK8964063.1"/>
    <property type="molecule type" value="Genomic_DNA"/>
</dbReference>
<comment type="caution">
    <text evidence="2">The sequence shown here is derived from an EMBL/GenBank/DDBJ whole genome shotgun (WGS) entry which is preliminary data.</text>
</comment>
<protein>
    <submittedName>
        <fullName evidence="2">Uncharacterized protein</fullName>
    </submittedName>
</protein>
<keyword evidence="1" id="KW-0472">Membrane</keyword>
<dbReference type="Proteomes" id="UP001412067">
    <property type="component" value="Unassembled WGS sequence"/>
</dbReference>
<sequence length="67" mass="8006">MIPLSLSLQLPILLPILISFLLENMLLALRLRLWRSLMLKMWTFMLFCDLDHLKLSTAPFMERNLEF</sequence>